<feature type="compositionally biased region" description="Basic and acidic residues" evidence="13">
    <location>
        <begin position="1975"/>
        <end position="2002"/>
    </location>
</feature>
<keyword evidence="5" id="KW-0479">Metal-binding</keyword>
<feature type="compositionally biased region" description="Basic and acidic residues" evidence="13">
    <location>
        <begin position="1616"/>
        <end position="1632"/>
    </location>
</feature>
<feature type="compositionally biased region" description="Basic and acidic residues" evidence="13">
    <location>
        <begin position="1495"/>
        <end position="1504"/>
    </location>
</feature>
<dbReference type="InterPro" id="IPR051658">
    <property type="entry name" value="UBLCP1"/>
</dbReference>
<evidence type="ECO:0000256" key="11">
    <source>
        <dbReference type="ARBA" id="ARBA00047761"/>
    </source>
</evidence>
<evidence type="ECO:0000256" key="13">
    <source>
        <dbReference type="SAM" id="MobiDB-lite"/>
    </source>
</evidence>
<feature type="compositionally biased region" description="Pro residues" evidence="13">
    <location>
        <begin position="1729"/>
        <end position="1740"/>
    </location>
</feature>
<feature type="region of interest" description="Disordered" evidence="13">
    <location>
        <begin position="258"/>
        <end position="303"/>
    </location>
</feature>
<feature type="region of interest" description="Disordered" evidence="13">
    <location>
        <begin position="1495"/>
        <end position="1569"/>
    </location>
</feature>
<dbReference type="InterPro" id="IPR004274">
    <property type="entry name" value="FCP1_dom"/>
</dbReference>
<feature type="domain" description="FCP1 homology" evidence="15">
    <location>
        <begin position="2308"/>
        <end position="2468"/>
    </location>
</feature>
<comment type="subcellular location">
    <subcellularLocation>
        <location evidence="2">Nucleus</location>
    </subcellularLocation>
</comment>
<feature type="compositionally biased region" description="Basic and acidic residues" evidence="13">
    <location>
        <begin position="739"/>
        <end position="755"/>
    </location>
</feature>
<comment type="catalytic activity">
    <reaction evidence="12">
        <text>O-phospho-L-threonyl-[protein] + H2O = L-threonyl-[protein] + phosphate</text>
        <dbReference type="Rhea" id="RHEA:47004"/>
        <dbReference type="Rhea" id="RHEA-COMP:11060"/>
        <dbReference type="Rhea" id="RHEA-COMP:11605"/>
        <dbReference type="ChEBI" id="CHEBI:15377"/>
        <dbReference type="ChEBI" id="CHEBI:30013"/>
        <dbReference type="ChEBI" id="CHEBI:43474"/>
        <dbReference type="ChEBI" id="CHEBI:61977"/>
        <dbReference type="EC" id="3.1.3.16"/>
    </reaction>
</comment>
<evidence type="ECO:0000256" key="9">
    <source>
        <dbReference type="ARBA" id="ARBA00023242"/>
    </source>
</evidence>
<feature type="compositionally biased region" description="Basic and acidic residues" evidence="13">
    <location>
        <begin position="106"/>
        <end position="136"/>
    </location>
</feature>
<feature type="region of interest" description="Disordered" evidence="13">
    <location>
        <begin position="1616"/>
        <end position="1789"/>
    </location>
</feature>
<feature type="compositionally biased region" description="Polar residues" evidence="13">
    <location>
        <begin position="431"/>
        <end position="449"/>
    </location>
</feature>
<feature type="domain" description="Ubiquitin-like" evidence="14">
    <location>
        <begin position="2193"/>
        <end position="2256"/>
    </location>
</feature>
<dbReference type="Proteomes" id="UP000837857">
    <property type="component" value="Chromosome 26"/>
</dbReference>
<feature type="compositionally biased region" description="Basic and acidic residues" evidence="13">
    <location>
        <begin position="1018"/>
        <end position="1028"/>
    </location>
</feature>
<dbReference type="SMART" id="SM00213">
    <property type="entry name" value="UBQ"/>
    <property type="match status" value="1"/>
</dbReference>
<dbReference type="PROSITE" id="PS50053">
    <property type="entry name" value="UBIQUITIN_2"/>
    <property type="match status" value="1"/>
</dbReference>
<feature type="compositionally biased region" description="Polar residues" evidence="13">
    <location>
        <begin position="385"/>
        <end position="402"/>
    </location>
</feature>
<feature type="compositionally biased region" description="Basic and acidic residues" evidence="13">
    <location>
        <begin position="269"/>
        <end position="283"/>
    </location>
</feature>
<dbReference type="PROSITE" id="PS50969">
    <property type="entry name" value="FCP1"/>
    <property type="match status" value="1"/>
</dbReference>
<evidence type="ECO:0000313" key="17">
    <source>
        <dbReference type="Proteomes" id="UP000837857"/>
    </source>
</evidence>
<dbReference type="SUPFAM" id="SSF54236">
    <property type="entry name" value="Ubiquitin-like"/>
    <property type="match status" value="1"/>
</dbReference>
<feature type="region of interest" description="Disordered" evidence="13">
    <location>
        <begin position="1340"/>
        <end position="1483"/>
    </location>
</feature>
<dbReference type="InterPro" id="IPR011943">
    <property type="entry name" value="HAD-SF_hydro_IIID"/>
</dbReference>
<evidence type="ECO:0000259" key="14">
    <source>
        <dbReference type="PROSITE" id="PS50053"/>
    </source>
</evidence>
<dbReference type="SUPFAM" id="SSF56784">
    <property type="entry name" value="HAD-like"/>
    <property type="match status" value="1"/>
</dbReference>
<feature type="compositionally biased region" description="Basic and acidic residues" evidence="13">
    <location>
        <begin position="963"/>
        <end position="975"/>
    </location>
</feature>
<keyword evidence="7" id="KW-0460">Magnesium</keyword>
<comment type="catalytic activity">
    <reaction evidence="11">
        <text>O-phospho-L-seryl-[protein] + H2O = L-seryl-[protein] + phosphate</text>
        <dbReference type="Rhea" id="RHEA:20629"/>
        <dbReference type="Rhea" id="RHEA-COMP:9863"/>
        <dbReference type="Rhea" id="RHEA-COMP:11604"/>
        <dbReference type="ChEBI" id="CHEBI:15377"/>
        <dbReference type="ChEBI" id="CHEBI:29999"/>
        <dbReference type="ChEBI" id="CHEBI:43474"/>
        <dbReference type="ChEBI" id="CHEBI:83421"/>
        <dbReference type="EC" id="3.1.3.16"/>
    </reaction>
</comment>
<dbReference type="InterPro" id="IPR029071">
    <property type="entry name" value="Ubiquitin-like_domsf"/>
</dbReference>
<dbReference type="Gene3D" id="3.40.50.1000">
    <property type="entry name" value="HAD superfamily/HAD-like"/>
    <property type="match status" value="1"/>
</dbReference>
<evidence type="ECO:0000256" key="4">
    <source>
        <dbReference type="ARBA" id="ARBA00014187"/>
    </source>
</evidence>
<dbReference type="InterPro" id="IPR036412">
    <property type="entry name" value="HAD-like_sf"/>
</dbReference>
<dbReference type="EC" id="3.1.3.16" evidence="3"/>
<feature type="compositionally biased region" description="Polar residues" evidence="13">
    <location>
        <begin position="1560"/>
        <end position="1569"/>
    </location>
</feature>
<dbReference type="Gene3D" id="3.10.20.90">
    <property type="entry name" value="Phosphatidylinositol 3-kinase Catalytic Subunit, Chain A, domain 1"/>
    <property type="match status" value="1"/>
</dbReference>
<feature type="region of interest" description="Disordered" evidence="13">
    <location>
        <begin position="2483"/>
        <end position="2512"/>
    </location>
</feature>
<name>A0ABN8INF1_9NEOP</name>
<dbReference type="NCBIfam" id="TIGR02245">
    <property type="entry name" value="HAD_IIID1"/>
    <property type="match status" value="1"/>
</dbReference>
<feature type="region of interest" description="Disordered" evidence="13">
    <location>
        <begin position="180"/>
        <end position="206"/>
    </location>
</feature>
<keyword evidence="6" id="KW-0378">Hydrolase</keyword>
<dbReference type="EMBL" id="OW152838">
    <property type="protein sequence ID" value="CAH2059574.1"/>
    <property type="molecule type" value="Genomic_DNA"/>
</dbReference>
<evidence type="ECO:0000313" key="16">
    <source>
        <dbReference type="EMBL" id="CAH2059574.1"/>
    </source>
</evidence>
<feature type="non-terminal residue" evidence="16">
    <location>
        <position position="2512"/>
    </location>
</feature>
<keyword evidence="9" id="KW-0539">Nucleus</keyword>
<feature type="compositionally biased region" description="Basic residues" evidence="13">
    <location>
        <begin position="1382"/>
        <end position="1399"/>
    </location>
</feature>
<feature type="region of interest" description="Disordered" evidence="13">
    <location>
        <begin position="2007"/>
        <end position="2026"/>
    </location>
</feature>
<evidence type="ECO:0000256" key="8">
    <source>
        <dbReference type="ARBA" id="ARBA00022912"/>
    </source>
</evidence>
<evidence type="ECO:0000256" key="1">
    <source>
        <dbReference type="ARBA" id="ARBA00001946"/>
    </source>
</evidence>
<accession>A0ABN8INF1</accession>
<feature type="compositionally biased region" description="Low complexity" evidence="13">
    <location>
        <begin position="550"/>
        <end position="561"/>
    </location>
</feature>
<feature type="region of interest" description="Disordered" evidence="13">
    <location>
        <begin position="2086"/>
        <end position="2112"/>
    </location>
</feature>
<feature type="compositionally biased region" description="Basic and acidic residues" evidence="13">
    <location>
        <begin position="2483"/>
        <end position="2492"/>
    </location>
</feature>
<dbReference type="Pfam" id="PF03031">
    <property type="entry name" value="NIF"/>
    <property type="match status" value="1"/>
</dbReference>
<sequence>MYSVGPSNIVQTVFRPSEHANERNPIDIEIPLPVFPKKFGTQAKKLEFSQGKATYSPRKGQNIGNREVHTRPYVFRPGHTEDNSPEDPTLPPCPDIKPLSPCALAARREKENELDSRRSLNFDEQRTNNVERRMDEPTDTPPQIEDQCINDDFDRESLSFMQDEEYKQSITSPKCVFRLPQSKPVERPPPEVEPKLEENASGSMSFTRNRSMRHRVAPKTEQSTCERRSHICEEEDQATARQCKQERRAIMRREVPVRGESPRAPMRGDFQRRRDLQDKRIPLERQQNQTHEKGRQENLERQRQEMIERRDYLKRCEEQLKKESNNKFKVKSGRKNLEVPHETRPQTKIECECNKACNTKGHNAQKSTLIDNLSDADCRDRQNQRSKNVTRTAQPPTRSFRNTKNKSDMRCSSGNDSDDAAQSKFSRDCRTTGNGKPSVNGRPSANGRTMLNGRPSPNGRTATKMVPRSVPRGFPRVNSRTTMRNKSATWNVQSESEIGEGGTYDASRNIYTTTSRTVLPTGRRKQTPMRNECCGCADRPTRPPTLKLMPSPRSSNMSCSKSSCCTCPPERKRKRPSAFRSDRARKRSAARASKTKCPPPPKYVMPEEWQELYDEMSSVHTESEQSRASCARLSQQDLLDDLKEEPSPSYIPTRTIKPHRPSYLKKKQQSDVDFNRRPGDTKRDGRGRRSPTEHRSAKRELSLDRLNEFCTPKLPPDPTVPSYTRHTEERSPKQPRKSKREEQPKDSLDDLKSQRESSMARLNEFCTPNPTAKSSPSTKDAEERQPKHRRRNKRLPLDVPQPDATEGQAKRQPRRAQGADHFTPEDLLIIAEGSKYRTLKSKPKDAEERQAKHRRRNKREPKGLFQSDPLEGVCKQPPRKTESTELITPDQHLRLADGLHSRDSTERFTGQPRRNKRDVIDVPQCNTMEGNSKRPPRKAQGTEHLTSNDLLRIAEDVNCIDQRPTREPRKTDSGEKGYYVDNTDCTRQRTEQTQRSETAAKPLGMDNGAIKQPSPKTTENKPEKEEKKEKRKEKKREAKKVEIPEPPKIEKVDAAAQPSLGDLLALQPPSTDCSKCMDDELGNRGSKPGAWCKDCRCKKRTFLDQESLEKQKQWLAHWTKEIESHEIKRYLRSLCRNCHCDKTICLDSNSHNTQTQCAKASMTESNELRGYLQSTWRTCHCGKPKPLKDNVLMSTNQGQVVQNQHTTVGAVDINRSLLSVCRNCQCVKKKLLLESSSDFHQRISFTNNSEVKNPRRGLQILNNLDTDQDCGGNKLRLLHATSDDAEPSINLSLNDVSISDCRPSRSCPETPSLVNEIEKLGLLDSSIYQKAVSNIDKDCEDPLTTENLLPKASVSFTSPTKENENDTQDNAMNCTQATSKKQPSKTNKRVSTRTTRKSKYNSSMRDAIHVPATEACRSSEELRRNRPSSQRQNDQPKPDSCIRIRPKNVADQSQIFPEKLSCGVSGDESPDFRTKPSNRTGENYYKPTCIKIPKCTKDKPEKKPAPTPSVCQPEQKRTYQPPTEPPEILAKGKANEKRVTVAPKANKIDSSERCLPPAPRNSNDHPSQAISTLKTKIVSVKPAESRTKQECGCCPLPICETDDLKDKINRLEKILSPEKFERRKERDLDSSTRMRQPVKEPPNNRITTTLGEKKHAQEKCCSDGRRPRPPLEEDKSQPPQKLKSGVGATVPPKQPLRSSSSDSQLSRQLFPLPDRNNQTNVRNRSAPEKLPPPEPKPISKPPYKRPVSKPDKVEDVDGGTVCKPPDHDKKLPDERQKKTEKRPTRNADVKEIKPEDLKCPKVPCKNPNVKCEEVREARDANKQEVQKKVETRDAAVDIRCPICTCATQCHGKNCFRNRDVIGKNSRENIYEEIFTTDYTLDDGTVFSSFTSEDDSEDAGPPPAPSRSRVAIAFCDRLPKVRRVCDTCFKPIARRPSLKRTNQGTITERARLRDVSTVTRGWRAGHFERKRRKRGERGERRERGERGERWGEGGEEARGQDVRQVHLHRRQAGQVHEPHPSDTATSFGPRLRCLVSIQIPSRGENSQRQLNEMFQSKLVPSTVYPAFVYHHRPGGFCASKIRRNSQRGHLARRMEEHSSRRQKLSPRHYEDCSRSDDTTRAALKYLKRMRRQRAKAEANLNAAKKQRRCHGHATTDTEDKLSTEWRRNLHVYTNPAEDKTSLAARCSAKYDIPELSPSDSVAMLKIAIENATGVRPERQKLLNVKFQGKVAKDNCTLLDLNLKPNLKIMMMGSLEEAIEGARTKPDVGDEVVNDLDIEEEEVDVENQEVYLAKINKRVRDYKINIFNQPRPGKKLLVLDIDYTLFDHRSVAETGYELMRPFLHEFLTSAYQDYDIVIWSATGMKWIEEKMRLLGVSTHQDYKIMFYLDYLAMITVHTAKYGTIDVKPLGVIWGKYPQYSSKNTIMFDDIRRNFIMNPKSGLKIRPFRQAHLNRDRDRELLHLSTYLRDIAQSCEDFDQLNHKKWEKYKPEKNRTQHAGSKRKAEDSAPSTTKE</sequence>
<feature type="compositionally biased region" description="Polar residues" evidence="13">
    <location>
        <begin position="1368"/>
        <end position="1381"/>
    </location>
</feature>
<keyword evidence="8" id="KW-0904">Protein phosphatase</keyword>
<evidence type="ECO:0000256" key="3">
    <source>
        <dbReference type="ARBA" id="ARBA00013081"/>
    </source>
</evidence>
<evidence type="ECO:0000256" key="10">
    <source>
        <dbReference type="ARBA" id="ARBA00032039"/>
    </source>
</evidence>
<feature type="region of interest" description="Disordered" evidence="13">
    <location>
        <begin position="373"/>
        <end position="488"/>
    </location>
</feature>
<feature type="region of interest" description="Disordered" evidence="13">
    <location>
        <begin position="1968"/>
        <end position="2002"/>
    </location>
</feature>
<feature type="compositionally biased region" description="Basic and acidic residues" evidence="13">
    <location>
        <begin position="2500"/>
        <end position="2512"/>
    </location>
</feature>
<keyword evidence="17" id="KW-1185">Reference proteome</keyword>
<feature type="compositionally biased region" description="Basic and acidic residues" evidence="13">
    <location>
        <begin position="290"/>
        <end position="303"/>
    </location>
</feature>
<feature type="compositionally biased region" description="Basic and acidic residues" evidence="13">
    <location>
        <begin position="1764"/>
        <end position="1789"/>
    </location>
</feature>
<comment type="cofactor">
    <cofactor evidence="1">
        <name>Mg(2+)</name>
        <dbReference type="ChEBI" id="CHEBI:18420"/>
    </cofactor>
</comment>
<feature type="compositionally biased region" description="Basic and acidic residues" evidence="13">
    <location>
        <begin position="1651"/>
        <end position="1676"/>
    </location>
</feature>
<feature type="compositionally biased region" description="Basic and acidic residues" evidence="13">
    <location>
        <begin position="984"/>
        <end position="994"/>
    </location>
</feature>
<feature type="compositionally biased region" description="Polar residues" evidence="13">
    <location>
        <begin position="766"/>
        <end position="778"/>
    </location>
</feature>
<evidence type="ECO:0000259" key="15">
    <source>
        <dbReference type="PROSITE" id="PS50969"/>
    </source>
</evidence>
<feature type="compositionally biased region" description="Low complexity" evidence="13">
    <location>
        <begin position="1696"/>
        <end position="1709"/>
    </location>
</feature>
<evidence type="ECO:0000256" key="12">
    <source>
        <dbReference type="ARBA" id="ARBA00048336"/>
    </source>
</evidence>
<feature type="region of interest" description="Disordered" evidence="13">
    <location>
        <begin position="74"/>
        <end position="147"/>
    </location>
</feature>
<feature type="compositionally biased region" description="Basic residues" evidence="13">
    <location>
        <begin position="571"/>
        <end position="589"/>
    </location>
</feature>
<gene>
    <name evidence="16" type="ORF">IPOD504_LOCUS10931</name>
</gene>
<feature type="region of interest" description="Disordered" evidence="13">
    <location>
        <begin position="641"/>
        <end position="1053"/>
    </location>
</feature>
<reference evidence="16" key="1">
    <citation type="submission" date="2022-03" db="EMBL/GenBank/DDBJ databases">
        <authorList>
            <person name="Martin H S."/>
        </authorList>
    </citation>
    <scope>NUCLEOTIDE SEQUENCE</scope>
</reference>
<evidence type="ECO:0000256" key="7">
    <source>
        <dbReference type="ARBA" id="ARBA00022842"/>
    </source>
</evidence>
<evidence type="ECO:0000256" key="6">
    <source>
        <dbReference type="ARBA" id="ARBA00022801"/>
    </source>
</evidence>
<feature type="compositionally biased region" description="Basic residues" evidence="13">
    <location>
        <begin position="656"/>
        <end position="667"/>
    </location>
</feature>
<dbReference type="PANTHER" id="PTHR48493">
    <property type="entry name" value="UBIQUITIN-LIKE DOMAIN-CONTAINING CTD PHOSPHATASE 1"/>
    <property type="match status" value="1"/>
</dbReference>
<feature type="compositionally biased region" description="Basic and acidic residues" evidence="13">
    <location>
        <begin position="891"/>
        <end position="906"/>
    </location>
</feature>
<feature type="compositionally biased region" description="Basic and acidic residues" evidence="13">
    <location>
        <begin position="690"/>
        <end position="707"/>
    </location>
</feature>
<organism evidence="16 17">
    <name type="scientific">Iphiclides podalirius</name>
    <name type="common">scarce swallowtail</name>
    <dbReference type="NCBI Taxonomy" id="110791"/>
    <lineage>
        <taxon>Eukaryota</taxon>
        <taxon>Metazoa</taxon>
        <taxon>Ecdysozoa</taxon>
        <taxon>Arthropoda</taxon>
        <taxon>Hexapoda</taxon>
        <taxon>Insecta</taxon>
        <taxon>Pterygota</taxon>
        <taxon>Neoptera</taxon>
        <taxon>Endopterygota</taxon>
        <taxon>Lepidoptera</taxon>
        <taxon>Glossata</taxon>
        <taxon>Ditrysia</taxon>
        <taxon>Papilionoidea</taxon>
        <taxon>Papilionidae</taxon>
        <taxon>Papilioninae</taxon>
        <taxon>Iphiclides</taxon>
    </lineage>
</organism>
<dbReference type="InterPro" id="IPR000626">
    <property type="entry name" value="Ubiquitin-like_dom"/>
</dbReference>
<feature type="compositionally biased region" description="Polar residues" evidence="13">
    <location>
        <begin position="478"/>
        <end position="488"/>
    </location>
</feature>
<dbReference type="InterPro" id="IPR023214">
    <property type="entry name" value="HAD_sf"/>
</dbReference>
<feature type="region of interest" description="Disordered" evidence="13">
    <location>
        <begin position="2139"/>
        <end position="2159"/>
    </location>
</feature>
<proteinExistence type="predicted"/>
<feature type="region of interest" description="Disordered" evidence="13">
    <location>
        <begin position="519"/>
        <end position="605"/>
    </location>
</feature>
<feature type="compositionally biased region" description="Basic and acidic residues" evidence="13">
    <location>
        <begin position="668"/>
        <end position="684"/>
    </location>
</feature>
<dbReference type="PANTHER" id="PTHR48493:SF1">
    <property type="entry name" value="UBIQUITIN-LIKE DOMAIN-CONTAINING CTD PHOSPHATASE 1"/>
    <property type="match status" value="1"/>
</dbReference>
<evidence type="ECO:0000256" key="5">
    <source>
        <dbReference type="ARBA" id="ARBA00022723"/>
    </source>
</evidence>
<evidence type="ECO:0000256" key="2">
    <source>
        <dbReference type="ARBA" id="ARBA00004123"/>
    </source>
</evidence>
<feature type="compositionally biased region" description="Basic and acidic residues" evidence="13">
    <location>
        <begin position="184"/>
        <end position="198"/>
    </location>
</feature>
<feature type="compositionally biased region" description="Basic and acidic residues" evidence="13">
    <location>
        <begin position="1035"/>
        <end position="1053"/>
    </location>
</feature>
<dbReference type="Pfam" id="PF00240">
    <property type="entry name" value="ubiquitin"/>
    <property type="match status" value="1"/>
</dbReference>
<dbReference type="SMART" id="SM00577">
    <property type="entry name" value="CPDc"/>
    <property type="match status" value="1"/>
</dbReference>
<protein>
    <recommendedName>
        <fullName evidence="4">Ubiquitin-like domain-containing CTD phosphatase 1</fullName>
        <ecNumber evidence="3">3.1.3.16</ecNumber>
    </recommendedName>
    <alternativeName>
        <fullName evidence="10">Nuclear proteasome inhibitor UBLCP1</fullName>
    </alternativeName>
</protein>